<keyword evidence="18" id="KW-1185">Reference proteome</keyword>
<dbReference type="AlphaFoldDB" id="A0AAE3HI67"/>
<dbReference type="Proteomes" id="UP001205748">
    <property type="component" value="Unassembled WGS sequence"/>
</dbReference>
<dbReference type="EC" id="7.2.2.11" evidence="13"/>
<name>A0AAE3HI67_9FIRM</name>
<dbReference type="InterPro" id="IPR003439">
    <property type="entry name" value="ABC_transporter-like_ATP-bd"/>
</dbReference>
<dbReference type="SUPFAM" id="SSF52540">
    <property type="entry name" value="P-loop containing nucleoside triphosphate hydrolases"/>
    <property type="match status" value="1"/>
</dbReference>
<dbReference type="SMART" id="SM00382">
    <property type="entry name" value="AAA"/>
    <property type="match status" value="1"/>
</dbReference>
<dbReference type="RefSeq" id="WP_257531707.1">
    <property type="nucleotide sequence ID" value="NZ_JANKAS010000009.1"/>
</dbReference>
<protein>
    <recommendedName>
        <fullName evidence="14">Nickel import system ATP-binding protein NikD</fullName>
        <ecNumber evidence="13">7.2.2.11</ecNumber>
    </recommendedName>
</protein>
<keyword evidence="3" id="KW-0813">Transport</keyword>
<dbReference type="GO" id="GO:0016887">
    <property type="term" value="F:ATP hydrolysis activity"/>
    <property type="evidence" value="ECO:0007669"/>
    <property type="project" value="InterPro"/>
</dbReference>
<reference evidence="17" key="1">
    <citation type="submission" date="2022-07" db="EMBL/GenBank/DDBJ databases">
        <title>Enhanced cultured diversity of the mouse gut microbiota enables custom-made synthetic communities.</title>
        <authorList>
            <person name="Afrizal A."/>
        </authorList>
    </citation>
    <scope>NUCLEOTIDE SEQUENCE</scope>
    <source>
        <strain evidence="17">DSM 28593</strain>
    </source>
</reference>
<dbReference type="PANTHER" id="PTHR43297:SF13">
    <property type="entry name" value="NICKEL ABC TRANSPORTER, ATP-BINDING PROTEIN"/>
    <property type="match status" value="1"/>
</dbReference>
<dbReference type="PANTHER" id="PTHR43297">
    <property type="entry name" value="OLIGOPEPTIDE TRANSPORT ATP-BINDING PROTEIN APPD"/>
    <property type="match status" value="1"/>
</dbReference>
<evidence type="ECO:0000256" key="6">
    <source>
        <dbReference type="ARBA" id="ARBA00022741"/>
    </source>
</evidence>
<dbReference type="Pfam" id="PF00005">
    <property type="entry name" value="ABC_tran"/>
    <property type="match status" value="1"/>
</dbReference>
<evidence type="ECO:0000256" key="11">
    <source>
        <dbReference type="ARBA" id="ARBA00023136"/>
    </source>
</evidence>
<comment type="caution">
    <text evidence="17">The sequence shown here is derived from an EMBL/GenBank/DDBJ whole genome shotgun (WGS) entry which is preliminary data.</text>
</comment>
<evidence type="ECO:0000256" key="5">
    <source>
        <dbReference type="ARBA" id="ARBA00022596"/>
    </source>
</evidence>
<dbReference type="PROSITE" id="PS50893">
    <property type="entry name" value="ABC_TRANSPORTER_2"/>
    <property type="match status" value="1"/>
</dbReference>
<evidence type="ECO:0000256" key="13">
    <source>
        <dbReference type="ARBA" id="ARBA00039098"/>
    </source>
</evidence>
<comment type="catalytic activity">
    <reaction evidence="15">
        <text>Ni(2+)(out) + ATP + H2O = Ni(2+)(in) + ADP + phosphate + H(+)</text>
        <dbReference type="Rhea" id="RHEA:15557"/>
        <dbReference type="ChEBI" id="CHEBI:15377"/>
        <dbReference type="ChEBI" id="CHEBI:15378"/>
        <dbReference type="ChEBI" id="CHEBI:30616"/>
        <dbReference type="ChEBI" id="CHEBI:43474"/>
        <dbReference type="ChEBI" id="CHEBI:49786"/>
        <dbReference type="ChEBI" id="CHEBI:456216"/>
        <dbReference type="EC" id="7.2.2.11"/>
    </reaction>
    <physiologicalReaction direction="left-to-right" evidence="15">
        <dbReference type="Rhea" id="RHEA:15558"/>
    </physiologicalReaction>
</comment>
<keyword evidence="5" id="KW-0533">Nickel</keyword>
<evidence type="ECO:0000313" key="18">
    <source>
        <dbReference type="Proteomes" id="UP001205748"/>
    </source>
</evidence>
<keyword evidence="10" id="KW-0921">Nickel transport</keyword>
<dbReference type="GO" id="GO:0015413">
    <property type="term" value="F:ABC-type nickel transporter activity"/>
    <property type="evidence" value="ECO:0007669"/>
    <property type="project" value="UniProtKB-EC"/>
</dbReference>
<keyword evidence="7 17" id="KW-0067">ATP-binding</keyword>
<evidence type="ECO:0000256" key="4">
    <source>
        <dbReference type="ARBA" id="ARBA00022475"/>
    </source>
</evidence>
<dbReference type="EMBL" id="JANKAS010000009">
    <property type="protein sequence ID" value="MCR1899389.1"/>
    <property type="molecule type" value="Genomic_DNA"/>
</dbReference>
<dbReference type="InterPro" id="IPR017871">
    <property type="entry name" value="ABC_transporter-like_CS"/>
</dbReference>
<comment type="similarity">
    <text evidence="2">Belongs to the ABC transporter superfamily.</text>
</comment>
<evidence type="ECO:0000256" key="3">
    <source>
        <dbReference type="ARBA" id="ARBA00022448"/>
    </source>
</evidence>
<keyword evidence="6" id="KW-0547">Nucleotide-binding</keyword>
<keyword evidence="11" id="KW-0472">Membrane</keyword>
<comment type="subcellular location">
    <subcellularLocation>
        <location evidence="1">Cell membrane</location>
        <topology evidence="1">Peripheral membrane protein</topology>
    </subcellularLocation>
</comment>
<evidence type="ECO:0000256" key="12">
    <source>
        <dbReference type="ARBA" id="ARBA00038669"/>
    </source>
</evidence>
<dbReference type="InterPro" id="IPR027417">
    <property type="entry name" value="P-loop_NTPase"/>
</dbReference>
<evidence type="ECO:0000313" key="17">
    <source>
        <dbReference type="EMBL" id="MCR1899389.1"/>
    </source>
</evidence>
<accession>A0AAE3HI67</accession>
<evidence type="ECO:0000256" key="8">
    <source>
        <dbReference type="ARBA" id="ARBA00022967"/>
    </source>
</evidence>
<dbReference type="GO" id="GO:0005524">
    <property type="term" value="F:ATP binding"/>
    <property type="evidence" value="ECO:0007669"/>
    <property type="project" value="UniProtKB-KW"/>
</dbReference>
<keyword evidence="4" id="KW-1003">Cell membrane</keyword>
<evidence type="ECO:0000256" key="1">
    <source>
        <dbReference type="ARBA" id="ARBA00004202"/>
    </source>
</evidence>
<evidence type="ECO:0000256" key="10">
    <source>
        <dbReference type="ARBA" id="ARBA00023112"/>
    </source>
</evidence>
<dbReference type="CDD" id="cd03257">
    <property type="entry name" value="ABC_NikE_OppD_transporters"/>
    <property type="match status" value="1"/>
</dbReference>
<dbReference type="Gene3D" id="3.40.50.300">
    <property type="entry name" value="P-loop containing nucleotide triphosphate hydrolases"/>
    <property type="match status" value="1"/>
</dbReference>
<sequence>MKNPLLEVKDLSISFRMYGRGLKQYHQQTISNLSIDVHKGELLAIVGSSGSGKSLLAHGIMGLLPNNATMGGKVYYEGKELTEKRLEKLRGNKIALIPQSISHLDPLMKIARQVQGTDRSTESRERQRASFERYDLCQQSEKLYPFQLSGGMARRVLISTAAQKDANLIIADEPTPGLDVEMAMKTLNYFRAFADQGKAVLMITHDIDLALQVADKIAVFYAGTIVEIAPVSDFHKGVEALRHPYTKALYKALPQNGFEVTRGCQPYDKDMPIGCAFAPRCSRADEKCHQDKSPLKQLGEGRVRCHHAF</sequence>
<organism evidence="17 18">
    <name type="scientific">Irregularibacter muris</name>
    <dbReference type="NCBI Taxonomy" id="1796619"/>
    <lineage>
        <taxon>Bacteria</taxon>
        <taxon>Bacillati</taxon>
        <taxon>Bacillota</taxon>
        <taxon>Clostridia</taxon>
        <taxon>Eubacteriales</taxon>
        <taxon>Eubacteriaceae</taxon>
        <taxon>Irregularibacter</taxon>
    </lineage>
</organism>
<dbReference type="Pfam" id="PF08352">
    <property type="entry name" value="oligo_HPY"/>
    <property type="match status" value="1"/>
</dbReference>
<dbReference type="InterPro" id="IPR003593">
    <property type="entry name" value="AAA+_ATPase"/>
</dbReference>
<evidence type="ECO:0000256" key="15">
    <source>
        <dbReference type="ARBA" id="ARBA00048610"/>
    </source>
</evidence>
<keyword evidence="9" id="KW-0406">Ion transport</keyword>
<dbReference type="InterPro" id="IPR050388">
    <property type="entry name" value="ABC_Ni/Peptide_Import"/>
</dbReference>
<evidence type="ECO:0000259" key="16">
    <source>
        <dbReference type="PROSITE" id="PS50893"/>
    </source>
</evidence>
<dbReference type="GO" id="GO:0005886">
    <property type="term" value="C:plasma membrane"/>
    <property type="evidence" value="ECO:0007669"/>
    <property type="project" value="UniProtKB-SubCell"/>
</dbReference>
<evidence type="ECO:0000256" key="14">
    <source>
        <dbReference type="ARBA" id="ARBA00044143"/>
    </source>
</evidence>
<dbReference type="InterPro" id="IPR013563">
    <property type="entry name" value="Oligopep_ABC_C"/>
</dbReference>
<keyword evidence="8" id="KW-1278">Translocase</keyword>
<evidence type="ECO:0000256" key="9">
    <source>
        <dbReference type="ARBA" id="ARBA00023065"/>
    </source>
</evidence>
<dbReference type="GO" id="GO:0015833">
    <property type="term" value="P:peptide transport"/>
    <property type="evidence" value="ECO:0007669"/>
    <property type="project" value="InterPro"/>
</dbReference>
<evidence type="ECO:0000256" key="7">
    <source>
        <dbReference type="ARBA" id="ARBA00022840"/>
    </source>
</evidence>
<comment type="subunit">
    <text evidence="12">The complex is composed of two ATP-binding proteins (NikD and NikE), two transmembrane proteins (NikB and NikC) and a solute-binding protein (NikA).</text>
</comment>
<evidence type="ECO:0000256" key="2">
    <source>
        <dbReference type="ARBA" id="ARBA00005417"/>
    </source>
</evidence>
<dbReference type="PROSITE" id="PS00211">
    <property type="entry name" value="ABC_TRANSPORTER_1"/>
    <property type="match status" value="1"/>
</dbReference>
<proteinExistence type="inferred from homology"/>
<dbReference type="NCBIfam" id="TIGR01727">
    <property type="entry name" value="oligo_HPY"/>
    <property type="match status" value="1"/>
</dbReference>
<feature type="domain" description="ABC transporter" evidence="16">
    <location>
        <begin position="6"/>
        <end position="247"/>
    </location>
</feature>
<gene>
    <name evidence="17" type="ORF">NSA47_10380</name>
</gene>